<dbReference type="Pfam" id="PF03413">
    <property type="entry name" value="PepSY"/>
    <property type="match status" value="2"/>
</dbReference>
<feature type="compositionally biased region" description="Acidic residues" evidence="1">
    <location>
        <begin position="26"/>
        <end position="87"/>
    </location>
</feature>
<dbReference type="Gene3D" id="3.10.450.40">
    <property type="match status" value="2"/>
</dbReference>
<organism evidence="4 5">
    <name type="scientific">Alkalibacterium olivapovliticus</name>
    <dbReference type="NCBI Taxonomy" id="99907"/>
    <lineage>
        <taxon>Bacteria</taxon>
        <taxon>Bacillati</taxon>
        <taxon>Bacillota</taxon>
        <taxon>Bacilli</taxon>
        <taxon>Lactobacillales</taxon>
        <taxon>Carnobacteriaceae</taxon>
        <taxon>Alkalibacterium</taxon>
    </lineage>
</organism>
<dbReference type="RefSeq" id="WP_106193711.1">
    <property type="nucleotide sequence ID" value="NZ_PVTO01000013.1"/>
</dbReference>
<dbReference type="Proteomes" id="UP000238205">
    <property type="component" value="Unassembled WGS sequence"/>
</dbReference>
<keyword evidence="2" id="KW-0732">Signal</keyword>
<evidence type="ECO:0000313" key="4">
    <source>
        <dbReference type="EMBL" id="PRY82301.1"/>
    </source>
</evidence>
<name>A0A2T0W6G4_9LACT</name>
<dbReference type="OrthoDB" id="2166913at2"/>
<proteinExistence type="predicted"/>
<evidence type="ECO:0000256" key="2">
    <source>
        <dbReference type="SAM" id="SignalP"/>
    </source>
</evidence>
<protein>
    <submittedName>
        <fullName evidence="4">Putative membrane protein YkoI</fullName>
    </submittedName>
</protein>
<evidence type="ECO:0000259" key="3">
    <source>
        <dbReference type="Pfam" id="PF03413"/>
    </source>
</evidence>
<dbReference type="AlphaFoldDB" id="A0A2T0W6G4"/>
<keyword evidence="5" id="KW-1185">Reference proteome</keyword>
<feature type="chain" id="PRO_5039713970" evidence="2">
    <location>
        <begin position="22"/>
        <end position="231"/>
    </location>
</feature>
<dbReference type="PROSITE" id="PS51257">
    <property type="entry name" value="PROKAR_LIPOPROTEIN"/>
    <property type="match status" value="1"/>
</dbReference>
<dbReference type="InterPro" id="IPR025711">
    <property type="entry name" value="PepSY"/>
</dbReference>
<sequence>MSTTKSIKYGVLSLSAVLLLAACDDNDTLDTTPADDDSEMTDDAVEDPTVEEGMEDAEDDTSDEVADDAVDDPNVEEGMDDAADDTSGDTGDSRGLEGMTFAVSLDDAIDMFYETFGSDANIEEIQFDRDNGRFVYEMDGWDGEYEYELDIDAETGDVVKQEQDDDDDSDDVLDLDGIITPQEAMDAALEASGSGYVEEWTLEVEDGRTLYEVDVQEGDDQEIDALTGDVL</sequence>
<gene>
    <name evidence="4" type="ORF">CLV38_11338</name>
</gene>
<comment type="caution">
    <text evidence="4">The sequence shown here is derived from an EMBL/GenBank/DDBJ whole genome shotgun (WGS) entry which is preliminary data.</text>
</comment>
<reference evidence="4 5" key="1">
    <citation type="submission" date="2018-03" db="EMBL/GenBank/DDBJ databases">
        <title>Genomic Encyclopedia of Archaeal and Bacterial Type Strains, Phase II (KMG-II): from individual species to whole genera.</title>
        <authorList>
            <person name="Goeker M."/>
        </authorList>
    </citation>
    <scope>NUCLEOTIDE SEQUENCE [LARGE SCALE GENOMIC DNA]</scope>
    <source>
        <strain evidence="4 5">DSM 13175</strain>
    </source>
</reference>
<evidence type="ECO:0000256" key="1">
    <source>
        <dbReference type="SAM" id="MobiDB-lite"/>
    </source>
</evidence>
<dbReference type="EMBL" id="PVTO01000013">
    <property type="protein sequence ID" value="PRY82301.1"/>
    <property type="molecule type" value="Genomic_DNA"/>
</dbReference>
<feature type="domain" description="PepSY" evidence="3">
    <location>
        <begin position="179"/>
        <end position="231"/>
    </location>
</feature>
<feature type="signal peptide" evidence="2">
    <location>
        <begin position="1"/>
        <end position="21"/>
    </location>
</feature>
<feature type="region of interest" description="Disordered" evidence="1">
    <location>
        <begin position="26"/>
        <end position="95"/>
    </location>
</feature>
<accession>A0A2T0W6G4</accession>
<feature type="domain" description="PepSY" evidence="3">
    <location>
        <begin position="103"/>
        <end position="162"/>
    </location>
</feature>
<evidence type="ECO:0000313" key="5">
    <source>
        <dbReference type="Proteomes" id="UP000238205"/>
    </source>
</evidence>